<name>A0A6J5MZJ9_9CAUD</name>
<organism evidence="1">
    <name type="scientific">uncultured Caudovirales phage</name>
    <dbReference type="NCBI Taxonomy" id="2100421"/>
    <lineage>
        <taxon>Viruses</taxon>
        <taxon>Duplodnaviria</taxon>
        <taxon>Heunggongvirae</taxon>
        <taxon>Uroviricota</taxon>
        <taxon>Caudoviricetes</taxon>
        <taxon>Peduoviridae</taxon>
        <taxon>Maltschvirus</taxon>
        <taxon>Maltschvirus maltsch</taxon>
    </lineage>
</organism>
<evidence type="ECO:0000313" key="1">
    <source>
        <dbReference type="EMBL" id="CAB4150446.1"/>
    </source>
</evidence>
<dbReference type="EMBL" id="LR796546">
    <property type="protein sequence ID" value="CAB4150446.1"/>
    <property type="molecule type" value="Genomic_DNA"/>
</dbReference>
<protein>
    <submittedName>
        <fullName evidence="1">Uncharacterized protein</fullName>
    </submittedName>
</protein>
<reference evidence="1" key="1">
    <citation type="submission" date="2020-04" db="EMBL/GenBank/DDBJ databases">
        <authorList>
            <person name="Chiriac C."/>
            <person name="Salcher M."/>
            <person name="Ghai R."/>
            <person name="Kavagutti S V."/>
        </authorList>
    </citation>
    <scope>NUCLEOTIDE SEQUENCE</scope>
</reference>
<dbReference type="InterPro" id="IPR007731">
    <property type="entry name" value="DUF669"/>
</dbReference>
<sequence length="137" mass="15243">MSELPTVYEFSTNVADAKPPQPLPTGEYRATVRGIEPAVSKSSGNQMAVISYFVSPDQYPADYVDGNPEGTTSNFYLSLVDNPRNIWLLKQMCEMHGVVASKRINLTEFMGQDVLVNVTHEEYQGVAQARFRPVRAV</sequence>
<accession>A0A6J5MZJ9</accession>
<gene>
    <name evidence="1" type="ORF">UFOVP568_30</name>
</gene>
<proteinExistence type="predicted"/>
<dbReference type="Pfam" id="PF05037">
    <property type="entry name" value="DUF669"/>
    <property type="match status" value="1"/>
</dbReference>